<comment type="caution">
    <text evidence="2">The sequence shown here is derived from an EMBL/GenBank/DDBJ whole genome shotgun (WGS) entry which is preliminary data.</text>
</comment>
<protein>
    <submittedName>
        <fullName evidence="2">Repressor</fullName>
    </submittedName>
</protein>
<dbReference type="AlphaFoldDB" id="A0A0G1YQT6"/>
<dbReference type="Proteomes" id="UP000034789">
    <property type="component" value="Unassembled WGS sequence"/>
</dbReference>
<organism evidence="2 3">
    <name type="scientific">Candidatus Kaiserbacteria bacterium GW2011_GWA2_58_9</name>
    <dbReference type="NCBI Taxonomy" id="1618672"/>
    <lineage>
        <taxon>Bacteria</taxon>
        <taxon>Candidatus Kaiseribacteriota</taxon>
    </lineage>
</organism>
<sequence length="140" mass="16946">MKDTKKNRKWIKRRLYALHEQKYVSVHDENYSLSEIGQRLIEENKLWSLSIPKPEKWDGQWHVVVFDIPKQKAHVRISFVRMLQNLGFVYYQRSVWIHRHPCEDEVREIALFHDILPFVSFIKAVHVDGSHILRKHFEDS</sequence>
<gene>
    <name evidence="2" type="ORF">UY98_C0038G0004</name>
</gene>
<dbReference type="SUPFAM" id="SSF143430">
    <property type="entry name" value="TTP0101/SSO1404-like"/>
    <property type="match status" value="1"/>
</dbReference>
<dbReference type="InterPro" id="IPR048846">
    <property type="entry name" value="PaaX-like_central"/>
</dbReference>
<accession>A0A0G1YQT6</accession>
<dbReference type="Pfam" id="PF20803">
    <property type="entry name" value="PaaX_M"/>
    <property type="match status" value="1"/>
</dbReference>
<proteinExistence type="predicted"/>
<evidence type="ECO:0000259" key="1">
    <source>
        <dbReference type="Pfam" id="PF20803"/>
    </source>
</evidence>
<evidence type="ECO:0000313" key="2">
    <source>
        <dbReference type="EMBL" id="KKW45768.1"/>
    </source>
</evidence>
<reference evidence="2 3" key="1">
    <citation type="journal article" date="2015" name="Nature">
        <title>rRNA introns, odd ribosomes, and small enigmatic genomes across a large radiation of phyla.</title>
        <authorList>
            <person name="Brown C.T."/>
            <person name="Hug L.A."/>
            <person name="Thomas B.C."/>
            <person name="Sharon I."/>
            <person name="Castelle C.J."/>
            <person name="Singh A."/>
            <person name="Wilkins M.J."/>
            <person name="Williams K.H."/>
            <person name="Banfield J.F."/>
        </authorList>
    </citation>
    <scope>NUCLEOTIDE SEQUENCE [LARGE SCALE GENOMIC DNA]</scope>
</reference>
<evidence type="ECO:0000313" key="3">
    <source>
        <dbReference type="Proteomes" id="UP000034789"/>
    </source>
</evidence>
<name>A0A0G1YQT6_9BACT</name>
<dbReference type="Gene3D" id="3.30.70.2650">
    <property type="match status" value="1"/>
</dbReference>
<dbReference type="EMBL" id="LCSD01000038">
    <property type="protein sequence ID" value="KKW45768.1"/>
    <property type="molecule type" value="Genomic_DNA"/>
</dbReference>
<feature type="domain" description="Transcriptional repressor PaaX-like central Cas2-like" evidence="1">
    <location>
        <begin position="55"/>
        <end position="130"/>
    </location>
</feature>